<dbReference type="EC" id="1.5.99.9" evidence="3"/>
<dbReference type="SUPFAM" id="SSF51735">
    <property type="entry name" value="NAD(P)-binding Rossmann-fold domains"/>
    <property type="match status" value="1"/>
</dbReference>
<proteinExistence type="predicted"/>
<evidence type="ECO:0000259" key="2">
    <source>
        <dbReference type="Pfam" id="PF09176"/>
    </source>
</evidence>
<feature type="domain" description="Methylene-tetrahydromethanopterin dehydrogenase N-terminal" evidence="2">
    <location>
        <begin position="16"/>
        <end position="96"/>
    </location>
</feature>
<dbReference type="EMBL" id="CADCTU010000081">
    <property type="protein sequence ID" value="CAA9293875.1"/>
    <property type="molecule type" value="Genomic_DNA"/>
</dbReference>
<dbReference type="Pfam" id="PF09176">
    <property type="entry name" value="Mpt_N"/>
    <property type="match status" value="1"/>
</dbReference>
<keyword evidence="1 3" id="KW-0560">Oxidoreductase</keyword>
<protein>
    <submittedName>
        <fullName evidence="3">Methylene tetrahydromethanopterin dehydrogenase</fullName>
        <ecNumber evidence="3">1.5.99.9</ecNumber>
    </submittedName>
</protein>
<name>A0A6J4K2C2_9BACT</name>
<dbReference type="InterPro" id="IPR046346">
    <property type="entry name" value="Aminoacid_DH-like_N_sf"/>
</dbReference>
<dbReference type="Gene3D" id="3.40.50.10280">
    <property type="entry name" value="Methylene-tetrahydromethanopterin dehydrogenase, N-terminal domain"/>
    <property type="match status" value="1"/>
</dbReference>
<dbReference type="InterPro" id="IPR036291">
    <property type="entry name" value="NAD(P)-bd_dom_sf"/>
</dbReference>
<dbReference type="AlphaFoldDB" id="A0A6J4K2C2"/>
<sequence length="290" mass="30060">MKKLLLQLDSSPLPSVFDRVVGFDGGADEIMSYGGVTEDAVRDLVHGAIFTRGPKDLKHTAIFIGGADMAAGERLLAAARKAFFAPFQVSVMLDSNGSNTTAVAAVVKMIEAAGDVRGKRVVITAGTGPVGTRAAGLFAQAGAHVVITSRKPEEGERTVAAIIARFGGTVEARTMRDTAQAADALEGAELLLNAGPAGIMLVPRAAWANRPGLRVAVDLNAVPPLGIEGIEVGDSAVVRDGVTTFGAIGIGNFKMKVHKACIARLFERSDVVFDAESVAEVARELVGAGR</sequence>
<accession>A0A6J4K2C2</accession>
<organism evidence="3">
    <name type="scientific">uncultured Gemmatimonadaceae bacterium</name>
    <dbReference type="NCBI Taxonomy" id="246130"/>
    <lineage>
        <taxon>Bacteria</taxon>
        <taxon>Pseudomonadati</taxon>
        <taxon>Gemmatimonadota</taxon>
        <taxon>Gemmatimonadia</taxon>
        <taxon>Gemmatimonadales</taxon>
        <taxon>Gemmatimonadaceae</taxon>
        <taxon>environmental samples</taxon>
    </lineage>
</organism>
<evidence type="ECO:0000256" key="1">
    <source>
        <dbReference type="ARBA" id="ARBA00023002"/>
    </source>
</evidence>
<dbReference type="InterPro" id="IPR037089">
    <property type="entry name" value="Methyl-teptahyd_DH_N_sf"/>
</dbReference>
<dbReference type="Gene3D" id="3.40.50.720">
    <property type="entry name" value="NAD(P)-binding Rossmann-like Domain"/>
    <property type="match status" value="1"/>
</dbReference>
<dbReference type="InterPro" id="IPR015259">
    <property type="entry name" value="Methyl-teptahyd_DH_N"/>
</dbReference>
<evidence type="ECO:0000313" key="3">
    <source>
        <dbReference type="EMBL" id="CAA9293875.1"/>
    </source>
</evidence>
<dbReference type="SUPFAM" id="SSF53223">
    <property type="entry name" value="Aminoacid dehydrogenase-like, N-terminal domain"/>
    <property type="match status" value="1"/>
</dbReference>
<reference evidence="3" key="1">
    <citation type="submission" date="2020-02" db="EMBL/GenBank/DDBJ databases">
        <authorList>
            <person name="Meier V. D."/>
        </authorList>
    </citation>
    <scope>NUCLEOTIDE SEQUENCE</scope>
    <source>
        <strain evidence="3">AVDCRST_MAG11</strain>
    </source>
</reference>
<dbReference type="GO" id="GO:0016491">
    <property type="term" value="F:oxidoreductase activity"/>
    <property type="evidence" value="ECO:0007669"/>
    <property type="project" value="UniProtKB-KW"/>
</dbReference>
<gene>
    <name evidence="3" type="ORF">AVDCRST_MAG11-327</name>
</gene>